<dbReference type="EMBL" id="QOUX01000032">
    <property type="protein sequence ID" value="RXJ01721.1"/>
    <property type="molecule type" value="Genomic_DNA"/>
</dbReference>
<dbReference type="Gene3D" id="3.90.76.10">
    <property type="entry name" value="Dipeptide-binding Protein, Domain 1"/>
    <property type="match status" value="1"/>
</dbReference>
<feature type="chain" id="PRO_5020637472" evidence="4">
    <location>
        <begin position="21"/>
        <end position="514"/>
    </location>
</feature>
<dbReference type="Pfam" id="PF00496">
    <property type="entry name" value="SBP_bac_5"/>
    <property type="match status" value="1"/>
</dbReference>
<dbReference type="PANTHER" id="PTHR30290:SF9">
    <property type="entry name" value="OLIGOPEPTIDE-BINDING PROTEIN APPA"/>
    <property type="match status" value="1"/>
</dbReference>
<evidence type="ECO:0000313" key="6">
    <source>
        <dbReference type="EMBL" id="RXJ01721.1"/>
    </source>
</evidence>
<dbReference type="InterPro" id="IPR030678">
    <property type="entry name" value="Peptide/Ni-bd"/>
</dbReference>
<dbReference type="InterPro" id="IPR039424">
    <property type="entry name" value="SBP_5"/>
</dbReference>
<comment type="similarity">
    <text evidence="1">Belongs to the bacterial solute-binding protein 5 family.</text>
</comment>
<proteinExistence type="inferred from homology"/>
<evidence type="ECO:0000259" key="5">
    <source>
        <dbReference type="Pfam" id="PF00496"/>
    </source>
</evidence>
<evidence type="ECO:0000313" key="7">
    <source>
        <dbReference type="Proteomes" id="UP000290649"/>
    </source>
</evidence>
<dbReference type="PIRSF" id="PIRSF002741">
    <property type="entry name" value="MppA"/>
    <property type="match status" value="1"/>
</dbReference>
<dbReference type="GO" id="GO:0042597">
    <property type="term" value="C:periplasmic space"/>
    <property type="evidence" value="ECO:0007669"/>
    <property type="project" value="UniProtKB-ARBA"/>
</dbReference>
<reference evidence="6 7" key="1">
    <citation type="journal article" date="2019" name="Int. J. Syst. Evol. Microbiol.">
        <title>Anaerobacillus alkaliphilus sp. nov., a novel alkaliphilic and moderately halophilic bacterium.</title>
        <authorList>
            <person name="Borsodi A.K."/>
            <person name="Aszalos J.M."/>
            <person name="Bihari P."/>
            <person name="Nagy I."/>
            <person name="Schumann P."/>
            <person name="Sproer C."/>
            <person name="Kovacs A.L."/>
            <person name="Boka K."/>
            <person name="Dobosy P."/>
            <person name="Ovari M."/>
            <person name="Szili-Kovacs T."/>
            <person name="Toth E."/>
        </authorList>
    </citation>
    <scope>NUCLEOTIDE SEQUENCE [LARGE SCALE GENOMIC DNA]</scope>
    <source>
        <strain evidence="6 7">B16-10</strain>
    </source>
</reference>
<accession>A0A4Q0VU64</accession>
<protein>
    <submittedName>
        <fullName evidence="6">Glutathione ABC transporter substrate-binding protein</fullName>
    </submittedName>
</protein>
<evidence type="ECO:0000256" key="2">
    <source>
        <dbReference type="ARBA" id="ARBA00022448"/>
    </source>
</evidence>
<dbReference type="SUPFAM" id="SSF53850">
    <property type="entry name" value="Periplasmic binding protein-like II"/>
    <property type="match status" value="1"/>
</dbReference>
<gene>
    <name evidence="6" type="ORF">DS745_09585</name>
</gene>
<dbReference type="GO" id="GO:1904680">
    <property type="term" value="F:peptide transmembrane transporter activity"/>
    <property type="evidence" value="ECO:0007669"/>
    <property type="project" value="TreeGrafter"/>
</dbReference>
<organism evidence="6 7">
    <name type="scientific">Anaerobacillus alkaliphilus</name>
    <dbReference type="NCBI Taxonomy" id="1548597"/>
    <lineage>
        <taxon>Bacteria</taxon>
        <taxon>Bacillati</taxon>
        <taxon>Bacillota</taxon>
        <taxon>Bacilli</taxon>
        <taxon>Bacillales</taxon>
        <taxon>Bacillaceae</taxon>
        <taxon>Anaerobacillus</taxon>
    </lineage>
</organism>
<feature type="domain" description="Solute-binding protein family 5" evidence="5">
    <location>
        <begin position="77"/>
        <end position="431"/>
    </location>
</feature>
<dbReference type="CDD" id="cd08499">
    <property type="entry name" value="PBP2_Ylib_like"/>
    <property type="match status" value="1"/>
</dbReference>
<evidence type="ECO:0000256" key="1">
    <source>
        <dbReference type="ARBA" id="ARBA00005695"/>
    </source>
</evidence>
<dbReference type="GO" id="GO:0043190">
    <property type="term" value="C:ATP-binding cassette (ABC) transporter complex"/>
    <property type="evidence" value="ECO:0007669"/>
    <property type="project" value="InterPro"/>
</dbReference>
<dbReference type="Proteomes" id="UP000290649">
    <property type="component" value="Unassembled WGS sequence"/>
</dbReference>
<dbReference type="Gene3D" id="3.10.105.10">
    <property type="entry name" value="Dipeptide-binding Protein, Domain 3"/>
    <property type="match status" value="1"/>
</dbReference>
<evidence type="ECO:0000256" key="3">
    <source>
        <dbReference type="ARBA" id="ARBA00022729"/>
    </source>
</evidence>
<dbReference type="GO" id="GO:0015833">
    <property type="term" value="P:peptide transport"/>
    <property type="evidence" value="ECO:0007669"/>
    <property type="project" value="TreeGrafter"/>
</dbReference>
<keyword evidence="7" id="KW-1185">Reference proteome</keyword>
<comment type="caution">
    <text evidence="6">The sequence shown here is derived from an EMBL/GenBank/DDBJ whole genome shotgun (WGS) entry which is preliminary data.</text>
</comment>
<dbReference type="OrthoDB" id="9796817at2"/>
<dbReference type="RefSeq" id="WP_129078020.1">
    <property type="nucleotide sequence ID" value="NZ_QOUX01000032.1"/>
</dbReference>
<dbReference type="PANTHER" id="PTHR30290">
    <property type="entry name" value="PERIPLASMIC BINDING COMPONENT OF ABC TRANSPORTER"/>
    <property type="match status" value="1"/>
</dbReference>
<evidence type="ECO:0000256" key="4">
    <source>
        <dbReference type="SAM" id="SignalP"/>
    </source>
</evidence>
<dbReference type="PROSITE" id="PS51257">
    <property type="entry name" value="PROKAR_LIPOPROTEIN"/>
    <property type="match status" value="1"/>
</dbReference>
<name>A0A4Q0VU64_9BACI</name>
<sequence>MRIFKKIHLVLLLCFVLALAACTSNEETAGGKKGGDLVFLLASDAPTLDPHGSNDTATTNATSQIFERLVEYDENGKLAPALATEFKQLDELNWEFKLRQGVKFHDGTDFNAEAVKITFDRILDPEFASPRVTVVNMIEEVIVKDEYTVVVKTKNPFAPLATHLAHNAGSIISPKAIQTERDGGLKVTENPVGTGAFKYVSWEAGNEIKFERYEDYWGNKTSVDTLTIKIVPEQATRVAMLETGEAHAMLVGPSDVNRVEQLAGVTVNRIKSTRMDYVGFNLGKKPFDNKKVRQAISMALKKEDIVDGILDGNGLMAVGPLAPLVTGSSTDLNPLAYDVEGAKALLAEAGFPNGFKTTLMVDDGNKERTDIAELVQSQLAQIGIEVAIEKMVWATYLEKTAAGEHEMFVLGWTAVTADADYGLYAPFHSTTHGGPGNRTFYSNPVVDDLLDRARQSTDQNERNDLYKQISEILVDDVPMVFTHHQDFNFATNGIASGAFCNFNGTPFFKDVVLN</sequence>
<feature type="signal peptide" evidence="4">
    <location>
        <begin position="1"/>
        <end position="20"/>
    </location>
</feature>
<dbReference type="Gene3D" id="3.40.190.10">
    <property type="entry name" value="Periplasmic binding protein-like II"/>
    <property type="match status" value="1"/>
</dbReference>
<keyword evidence="2" id="KW-0813">Transport</keyword>
<dbReference type="AlphaFoldDB" id="A0A4Q0VU64"/>
<dbReference type="InterPro" id="IPR000914">
    <property type="entry name" value="SBP_5_dom"/>
</dbReference>
<keyword evidence="3 4" id="KW-0732">Signal</keyword>